<evidence type="ECO:0000313" key="2">
    <source>
        <dbReference type="Proteomes" id="UP000315010"/>
    </source>
</evidence>
<name>A0A5C5Z0H6_9BACT</name>
<dbReference type="OrthoDB" id="564104at2"/>
<reference evidence="1 2" key="1">
    <citation type="submission" date="2019-02" db="EMBL/GenBank/DDBJ databases">
        <title>Deep-cultivation of Planctomycetes and their phenomic and genomic characterization uncovers novel biology.</title>
        <authorList>
            <person name="Wiegand S."/>
            <person name="Jogler M."/>
            <person name="Boedeker C."/>
            <person name="Pinto D."/>
            <person name="Vollmers J."/>
            <person name="Rivas-Marin E."/>
            <person name="Kohn T."/>
            <person name="Peeters S.H."/>
            <person name="Heuer A."/>
            <person name="Rast P."/>
            <person name="Oberbeckmann S."/>
            <person name="Bunk B."/>
            <person name="Jeske O."/>
            <person name="Meyerdierks A."/>
            <person name="Storesund J.E."/>
            <person name="Kallscheuer N."/>
            <person name="Luecker S."/>
            <person name="Lage O.M."/>
            <person name="Pohl T."/>
            <person name="Merkel B.J."/>
            <person name="Hornburger P."/>
            <person name="Mueller R.-W."/>
            <person name="Bruemmer F."/>
            <person name="Labrenz M."/>
            <person name="Spormann A.M."/>
            <person name="Op Den Camp H."/>
            <person name="Overmann J."/>
            <person name="Amann R."/>
            <person name="Jetten M.S.M."/>
            <person name="Mascher T."/>
            <person name="Medema M.H."/>
            <person name="Devos D.P."/>
            <person name="Kaster A.-K."/>
            <person name="Ovreas L."/>
            <person name="Rohde M."/>
            <person name="Galperin M.Y."/>
            <person name="Jogler C."/>
        </authorList>
    </citation>
    <scope>NUCLEOTIDE SEQUENCE [LARGE SCALE GENOMIC DNA]</scope>
    <source>
        <strain evidence="1 2">CA13</strain>
    </source>
</reference>
<proteinExistence type="predicted"/>
<dbReference type="EMBL" id="SJPJ01000001">
    <property type="protein sequence ID" value="TWT80506.1"/>
    <property type="molecule type" value="Genomic_DNA"/>
</dbReference>
<gene>
    <name evidence="1" type="ORF">CA13_19260</name>
</gene>
<accession>A0A5C5Z0H6</accession>
<evidence type="ECO:0000313" key="1">
    <source>
        <dbReference type="EMBL" id="TWT80506.1"/>
    </source>
</evidence>
<comment type="caution">
    <text evidence="1">The sequence shown here is derived from an EMBL/GenBank/DDBJ whole genome shotgun (WGS) entry which is preliminary data.</text>
</comment>
<sequence>MNENSHDEERVDFSVGEDPDLICIADACHQANLRSVKDRIEAALRGDAFMLSLPEDFGITGRLVVGELDCLEQETWVARASRSIQLETGKLVVDGGGFFGRQTDPQVTQSVDYSIFQFPPGRYTLTCYAYLCSDVATDLFRRRKLSYIELFRRSHPSEPIPVWLFELAADRDNDLEEEELETVDEATLDDSQVEVMIEYVLQLQPAESGTQESGLSAKGKLRWEKRWPKTFPRPLLSAEHPRAAGTKDLTKTLINSFAQGDFEASSDIFTRFLRGQVGEFLATQFAAITKKMSIPTRIRRQESLALASDWLEKTGLPNALVDTRAIEKERFIGSTFFQLVGDGRHRHEEVSVSFNLAFVKTDAGIRAAGIKMEWCAPRPAKRRKRVLTGPPCPKCGERLASEHAKQCIHCGADSH</sequence>
<dbReference type="Proteomes" id="UP000315010">
    <property type="component" value="Unassembled WGS sequence"/>
</dbReference>
<organism evidence="1 2">
    <name type="scientific">Novipirellula herctigrandis</name>
    <dbReference type="NCBI Taxonomy" id="2527986"/>
    <lineage>
        <taxon>Bacteria</taxon>
        <taxon>Pseudomonadati</taxon>
        <taxon>Planctomycetota</taxon>
        <taxon>Planctomycetia</taxon>
        <taxon>Pirellulales</taxon>
        <taxon>Pirellulaceae</taxon>
        <taxon>Novipirellula</taxon>
    </lineage>
</organism>
<keyword evidence="2" id="KW-1185">Reference proteome</keyword>
<protein>
    <submittedName>
        <fullName evidence="1">Uncharacterized protein</fullName>
    </submittedName>
</protein>
<dbReference type="AlphaFoldDB" id="A0A5C5Z0H6"/>
<dbReference type="RefSeq" id="WP_146395582.1">
    <property type="nucleotide sequence ID" value="NZ_SJPJ01000001.1"/>
</dbReference>